<evidence type="ECO:0000313" key="1">
    <source>
        <dbReference type="EMBL" id="KAH7087331.1"/>
    </source>
</evidence>
<comment type="caution">
    <text evidence="1">The sequence shown here is derived from an EMBL/GenBank/DDBJ whole genome shotgun (WGS) entry which is preliminary data.</text>
</comment>
<name>A0A8K0VZB2_9PLEO</name>
<accession>A0A8K0VZB2</accession>
<evidence type="ECO:0000313" key="2">
    <source>
        <dbReference type="Proteomes" id="UP000813461"/>
    </source>
</evidence>
<organism evidence="1 2">
    <name type="scientific">Paraphoma chrysanthemicola</name>
    <dbReference type="NCBI Taxonomy" id="798071"/>
    <lineage>
        <taxon>Eukaryota</taxon>
        <taxon>Fungi</taxon>
        <taxon>Dikarya</taxon>
        <taxon>Ascomycota</taxon>
        <taxon>Pezizomycotina</taxon>
        <taxon>Dothideomycetes</taxon>
        <taxon>Pleosporomycetidae</taxon>
        <taxon>Pleosporales</taxon>
        <taxon>Pleosporineae</taxon>
        <taxon>Phaeosphaeriaceae</taxon>
        <taxon>Paraphoma</taxon>
    </lineage>
</organism>
<dbReference type="Proteomes" id="UP000813461">
    <property type="component" value="Unassembled WGS sequence"/>
</dbReference>
<dbReference type="OrthoDB" id="10334069at2759"/>
<proteinExistence type="predicted"/>
<dbReference type="AlphaFoldDB" id="A0A8K0VZB2"/>
<sequence>MSTTISQPTGFFDLPKELRLMIYEIIPSVRVHHAIRLHGKGGKTTDIVLVKDTPAFSIRLTCRRIESESRAIFKQWAHNSIPRHLCTRSDVHARLIMRRGDLHLLAGTNSFLNKPCRWYKELEKSQDHRLYSDTFATRERMTHLDTELLAWIKHSGERMLRDYREIQVEVEPDPSRTIPTRSELREFMHRSDIAGSLGSMASRFDLVFFIRHRMQWAPPATGPHAIQWWFDQCINNHEAYECQTDVAWPDWHEREWL</sequence>
<keyword evidence="2" id="KW-1185">Reference proteome</keyword>
<gene>
    <name evidence="1" type="ORF">FB567DRAFT_548644</name>
</gene>
<dbReference type="EMBL" id="JAGMVJ010000009">
    <property type="protein sequence ID" value="KAH7087331.1"/>
    <property type="molecule type" value="Genomic_DNA"/>
</dbReference>
<protein>
    <submittedName>
        <fullName evidence="1">Uncharacterized protein</fullName>
    </submittedName>
</protein>
<reference evidence="1" key="1">
    <citation type="journal article" date="2021" name="Nat. Commun.">
        <title>Genetic determinants of endophytism in the Arabidopsis root mycobiome.</title>
        <authorList>
            <person name="Mesny F."/>
            <person name="Miyauchi S."/>
            <person name="Thiergart T."/>
            <person name="Pickel B."/>
            <person name="Atanasova L."/>
            <person name="Karlsson M."/>
            <person name="Huettel B."/>
            <person name="Barry K.W."/>
            <person name="Haridas S."/>
            <person name="Chen C."/>
            <person name="Bauer D."/>
            <person name="Andreopoulos W."/>
            <person name="Pangilinan J."/>
            <person name="LaButti K."/>
            <person name="Riley R."/>
            <person name="Lipzen A."/>
            <person name="Clum A."/>
            <person name="Drula E."/>
            <person name="Henrissat B."/>
            <person name="Kohler A."/>
            <person name="Grigoriev I.V."/>
            <person name="Martin F.M."/>
            <person name="Hacquard S."/>
        </authorList>
    </citation>
    <scope>NUCLEOTIDE SEQUENCE</scope>
    <source>
        <strain evidence="1">MPI-SDFR-AT-0120</strain>
    </source>
</reference>